<evidence type="ECO:0000313" key="2">
    <source>
        <dbReference type="EMBL" id="SHK50468.1"/>
    </source>
</evidence>
<dbReference type="SUPFAM" id="SSF56300">
    <property type="entry name" value="Metallo-dependent phosphatases"/>
    <property type="match status" value="1"/>
</dbReference>
<dbReference type="STRING" id="633813.SAMN04488087_1308"/>
<dbReference type="RefSeq" id="WP_072715152.1">
    <property type="nucleotide sequence ID" value="NZ_FRAU01000003.1"/>
</dbReference>
<evidence type="ECO:0000259" key="1">
    <source>
        <dbReference type="Pfam" id="PF00149"/>
    </source>
</evidence>
<reference evidence="3" key="1">
    <citation type="submission" date="2016-11" db="EMBL/GenBank/DDBJ databases">
        <authorList>
            <person name="Varghese N."/>
            <person name="Submissions S."/>
        </authorList>
    </citation>
    <scope>NUCLEOTIDE SEQUENCE [LARGE SCALE GENOMIC DNA]</scope>
    <source>
        <strain evidence="3">DSM 22212</strain>
    </source>
</reference>
<proteinExistence type="predicted"/>
<dbReference type="EMBL" id="FRAU01000003">
    <property type="protein sequence ID" value="SHK50468.1"/>
    <property type="molecule type" value="Genomic_DNA"/>
</dbReference>
<dbReference type="OrthoDB" id="2729229at2"/>
<dbReference type="Proteomes" id="UP000185812">
    <property type="component" value="Unassembled WGS sequence"/>
</dbReference>
<dbReference type="InterPro" id="IPR029052">
    <property type="entry name" value="Metallo-depent_PP-like"/>
</dbReference>
<sequence>MREFGSLFAYLAPQRDGKVSLHRLEMEEITISDLPKAFQAVVAVSDLQGAVILDPRTGIIETEGLFDPSREVLESVVRDLGVLLEPMGVVLPIYLTRWLESREISVSQTLVLLAGDLCGVLEWGATCDVRRVWEAFAHHFPYVVGITGNHDLLDEPPTGTWLLDGEVLELKGLKIGGISGVVGRKDRNPRNRDAPTFRKVLEKILSKRPHVLLLHPCPEVKPLWLGDAMIAEVLQQYPHGLHVVCGHVEWPSSHARLGPHSVWNVDHRVILFRLDEEGGRS</sequence>
<organism evidence="2 3">
    <name type="scientific">Rhodothermus profundi</name>
    <dbReference type="NCBI Taxonomy" id="633813"/>
    <lineage>
        <taxon>Bacteria</taxon>
        <taxon>Pseudomonadati</taxon>
        <taxon>Rhodothermota</taxon>
        <taxon>Rhodothermia</taxon>
        <taxon>Rhodothermales</taxon>
        <taxon>Rhodothermaceae</taxon>
        <taxon>Rhodothermus</taxon>
    </lineage>
</organism>
<dbReference type="AlphaFoldDB" id="A0A1M6T107"/>
<evidence type="ECO:0000313" key="3">
    <source>
        <dbReference type="Proteomes" id="UP000185812"/>
    </source>
</evidence>
<dbReference type="GO" id="GO:0016787">
    <property type="term" value="F:hydrolase activity"/>
    <property type="evidence" value="ECO:0007669"/>
    <property type="project" value="InterPro"/>
</dbReference>
<accession>A0A1M6T107</accession>
<protein>
    <recommendedName>
        <fullName evidence="1">Calcineurin-like phosphoesterase domain-containing protein</fullName>
    </recommendedName>
</protein>
<name>A0A1M6T107_9BACT</name>
<dbReference type="InterPro" id="IPR004843">
    <property type="entry name" value="Calcineurin-like_PHP"/>
</dbReference>
<gene>
    <name evidence="2" type="ORF">SAMN04488087_1308</name>
</gene>
<dbReference type="Pfam" id="PF00149">
    <property type="entry name" value="Metallophos"/>
    <property type="match status" value="1"/>
</dbReference>
<keyword evidence="3" id="KW-1185">Reference proteome</keyword>
<feature type="domain" description="Calcineurin-like phosphoesterase" evidence="1">
    <location>
        <begin position="106"/>
        <end position="248"/>
    </location>
</feature>